<evidence type="ECO:0000313" key="3">
    <source>
        <dbReference type="Proteomes" id="UP000518752"/>
    </source>
</evidence>
<organism evidence="2 3">
    <name type="scientific">Collybiopsis confluens</name>
    <dbReference type="NCBI Taxonomy" id="2823264"/>
    <lineage>
        <taxon>Eukaryota</taxon>
        <taxon>Fungi</taxon>
        <taxon>Dikarya</taxon>
        <taxon>Basidiomycota</taxon>
        <taxon>Agaricomycotina</taxon>
        <taxon>Agaricomycetes</taxon>
        <taxon>Agaricomycetidae</taxon>
        <taxon>Agaricales</taxon>
        <taxon>Marasmiineae</taxon>
        <taxon>Omphalotaceae</taxon>
        <taxon>Collybiopsis</taxon>
    </lineage>
</organism>
<dbReference type="AlphaFoldDB" id="A0A8H5H9K7"/>
<dbReference type="GO" id="GO:0008194">
    <property type="term" value="F:UDP-glycosyltransferase activity"/>
    <property type="evidence" value="ECO:0007669"/>
    <property type="project" value="InterPro"/>
</dbReference>
<sequence>MPTNPTHLVVVCSPLFGHARPTFNFCMNLLNEHPSLYISYVCTGTSSSTFTPPFEREMILYNLKPEPRSRLNITLLGQGTLETTVDQIISLFTLLPTFLGPLLGNQDASTATDPFQRLPSALMIEAGSFAVIDILDAVIASTPNPSLKIPILAFFPTNAAVLNLYWIRKDEHPETYWPSIYKEAEQELAAGLHEGLTLGHVAFKIWCRPRDILVKTPNLPPMYNYPQTEGMPTDPQSFTVAQADLGKAITDRVSRISGFFIHTSPLMEPEETADMARTSPNQAFLHVGYDDANTSTSAYIWSDSQPSSIFRPSIPPSMVGRRNSQTNEDQRTLSFLNDMESRYGKQSVLYISFGTLYVPSERPQLFDALIKTILAAEPPLPFVFAGAKSGGILSDSAKKLIEECGRGLLADFVPQQALLKHDATGFYLCHAGSNSISEAFLNGVPMVLWPYSFDQPLIANQVSVGLGLAFELIQVRNGESAGKPTHRGPIVQGTQEAVESEMTDIWNRMRGEEGQKMRERVIDFSKAMRADYKNGKARQAMNRISELFFEN</sequence>
<accession>A0A8H5H9K7</accession>
<dbReference type="SUPFAM" id="SSF53756">
    <property type="entry name" value="UDP-Glycosyltransferase/glycogen phosphorylase"/>
    <property type="match status" value="1"/>
</dbReference>
<dbReference type="Pfam" id="PF00201">
    <property type="entry name" value="UDPGT"/>
    <property type="match status" value="1"/>
</dbReference>
<dbReference type="InterPro" id="IPR002213">
    <property type="entry name" value="UDP_glucos_trans"/>
</dbReference>
<dbReference type="OrthoDB" id="5835829at2759"/>
<keyword evidence="1" id="KW-0808">Transferase</keyword>
<dbReference type="PANTHER" id="PTHR48045:SF31">
    <property type="entry name" value="UDP-GLYCOSYLTRANSFERASE 76B1-LIKE"/>
    <property type="match status" value="1"/>
</dbReference>
<gene>
    <name evidence="2" type="ORF">D9757_010676</name>
</gene>
<protein>
    <recommendedName>
        <fullName evidence="4">UDP-Glycosyltransferase/glycogen phosphorylase</fullName>
    </recommendedName>
</protein>
<evidence type="ECO:0000313" key="2">
    <source>
        <dbReference type="EMBL" id="KAF5379273.1"/>
    </source>
</evidence>
<dbReference type="Proteomes" id="UP000518752">
    <property type="component" value="Unassembled WGS sequence"/>
</dbReference>
<evidence type="ECO:0008006" key="4">
    <source>
        <dbReference type="Google" id="ProtNLM"/>
    </source>
</evidence>
<reference evidence="2 3" key="1">
    <citation type="journal article" date="2020" name="ISME J.">
        <title>Uncovering the hidden diversity of litter-decomposition mechanisms in mushroom-forming fungi.</title>
        <authorList>
            <person name="Floudas D."/>
            <person name="Bentzer J."/>
            <person name="Ahren D."/>
            <person name="Johansson T."/>
            <person name="Persson P."/>
            <person name="Tunlid A."/>
        </authorList>
    </citation>
    <scope>NUCLEOTIDE SEQUENCE [LARGE SCALE GENOMIC DNA]</scope>
    <source>
        <strain evidence="2 3">CBS 406.79</strain>
    </source>
</reference>
<dbReference type="Gene3D" id="3.40.50.2000">
    <property type="entry name" value="Glycogen Phosphorylase B"/>
    <property type="match status" value="2"/>
</dbReference>
<dbReference type="EMBL" id="JAACJN010000071">
    <property type="protein sequence ID" value="KAF5379273.1"/>
    <property type="molecule type" value="Genomic_DNA"/>
</dbReference>
<dbReference type="PANTHER" id="PTHR48045">
    <property type="entry name" value="UDP-GLYCOSYLTRANSFERASE 72B1"/>
    <property type="match status" value="1"/>
</dbReference>
<keyword evidence="3" id="KW-1185">Reference proteome</keyword>
<evidence type="ECO:0000256" key="1">
    <source>
        <dbReference type="ARBA" id="ARBA00022679"/>
    </source>
</evidence>
<comment type="caution">
    <text evidence="2">The sequence shown here is derived from an EMBL/GenBank/DDBJ whole genome shotgun (WGS) entry which is preliminary data.</text>
</comment>
<name>A0A8H5H9K7_9AGAR</name>
<proteinExistence type="predicted"/>